<dbReference type="InterPro" id="IPR001878">
    <property type="entry name" value="Znf_CCHC"/>
</dbReference>
<dbReference type="Pfam" id="PF00098">
    <property type="entry name" value="zf-CCHC"/>
    <property type="match status" value="1"/>
</dbReference>
<dbReference type="GO" id="GO:0008270">
    <property type="term" value="F:zinc ion binding"/>
    <property type="evidence" value="ECO:0007669"/>
    <property type="project" value="UniProtKB-KW"/>
</dbReference>
<keyword evidence="1" id="KW-0863">Zinc-finger</keyword>
<keyword evidence="1" id="KW-0862">Zinc</keyword>
<proteinExistence type="predicted"/>
<gene>
    <name evidence="4" type="ORF">JTE90_020189</name>
</gene>
<evidence type="ECO:0000313" key="5">
    <source>
        <dbReference type="Proteomes" id="UP000827092"/>
    </source>
</evidence>
<protein>
    <recommendedName>
        <fullName evidence="3">CCHC-type domain-containing protein</fullName>
    </recommendedName>
</protein>
<feature type="domain" description="CCHC-type" evidence="3">
    <location>
        <begin position="57"/>
        <end position="70"/>
    </location>
</feature>
<name>A0AAV6U2U3_9ARAC</name>
<dbReference type="PROSITE" id="PS50158">
    <property type="entry name" value="ZF_CCHC"/>
    <property type="match status" value="1"/>
</dbReference>
<dbReference type="EMBL" id="JAFNEN010000737">
    <property type="protein sequence ID" value="KAG8177909.1"/>
    <property type="molecule type" value="Genomic_DNA"/>
</dbReference>
<keyword evidence="5" id="KW-1185">Reference proteome</keyword>
<dbReference type="InterPro" id="IPR036875">
    <property type="entry name" value="Znf_CCHC_sf"/>
</dbReference>
<evidence type="ECO:0000256" key="1">
    <source>
        <dbReference type="PROSITE-ProRule" id="PRU00047"/>
    </source>
</evidence>
<comment type="caution">
    <text evidence="4">The sequence shown here is derived from an EMBL/GenBank/DDBJ whole genome shotgun (WGS) entry which is preliminary data.</text>
</comment>
<dbReference type="GO" id="GO:0003676">
    <property type="term" value="F:nucleic acid binding"/>
    <property type="evidence" value="ECO:0007669"/>
    <property type="project" value="InterPro"/>
</dbReference>
<dbReference type="Gene3D" id="4.10.60.10">
    <property type="entry name" value="Zinc finger, CCHC-type"/>
    <property type="match status" value="1"/>
</dbReference>
<dbReference type="Proteomes" id="UP000827092">
    <property type="component" value="Unassembled WGS sequence"/>
</dbReference>
<feature type="compositionally biased region" description="Basic and acidic residues" evidence="2">
    <location>
        <begin position="15"/>
        <end position="26"/>
    </location>
</feature>
<accession>A0AAV6U2U3</accession>
<dbReference type="SUPFAM" id="SSF57756">
    <property type="entry name" value="Retrovirus zinc finger-like domains"/>
    <property type="match status" value="1"/>
</dbReference>
<evidence type="ECO:0000259" key="3">
    <source>
        <dbReference type="PROSITE" id="PS50158"/>
    </source>
</evidence>
<organism evidence="4 5">
    <name type="scientific">Oedothorax gibbosus</name>
    <dbReference type="NCBI Taxonomy" id="931172"/>
    <lineage>
        <taxon>Eukaryota</taxon>
        <taxon>Metazoa</taxon>
        <taxon>Ecdysozoa</taxon>
        <taxon>Arthropoda</taxon>
        <taxon>Chelicerata</taxon>
        <taxon>Arachnida</taxon>
        <taxon>Araneae</taxon>
        <taxon>Araneomorphae</taxon>
        <taxon>Entelegynae</taxon>
        <taxon>Araneoidea</taxon>
        <taxon>Linyphiidae</taxon>
        <taxon>Erigoninae</taxon>
        <taxon>Oedothorax</taxon>
    </lineage>
</organism>
<reference evidence="4 5" key="1">
    <citation type="journal article" date="2022" name="Nat. Ecol. Evol.">
        <title>A masculinizing supergene underlies an exaggerated male reproductive morph in a spider.</title>
        <authorList>
            <person name="Hendrickx F."/>
            <person name="De Corte Z."/>
            <person name="Sonet G."/>
            <person name="Van Belleghem S.M."/>
            <person name="Kostlbacher S."/>
            <person name="Vangestel C."/>
        </authorList>
    </citation>
    <scope>NUCLEOTIDE SEQUENCE [LARGE SCALE GENOMIC DNA]</scope>
    <source>
        <strain evidence="4">W744_W776</strain>
    </source>
</reference>
<feature type="region of interest" description="Disordered" evidence="2">
    <location>
        <begin position="1"/>
        <end position="49"/>
    </location>
</feature>
<keyword evidence="1" id="KW-0479">Metal-binding</keyword>
<dbReference type="AlphaFoldDB" id="A0AAV6U2U3"/>
<evidence type="ECO:0000313" key="4">
    <source>
        <dbReference type="EMBL" id="KAG8177909.1"/>
    </source>
</evidence>
<sequence>MPTPEQVYFSKNRNPHHDEATADKPKWNNGNKKPFKKKKWPQQQQHQNGRETAKIFCYKCSKPGHKAANCNSSGVKNKHVSLNTEVTYTPQTAWTLTIKNSGY</sequence>
<evidence type="ECO:0000256" key="2">
    <source>
        <dbReference type="SAM" id="MobiDB-lite"/>
    </source>
</evidence>